<name>A0AAN9M191_CANGL</name>
<dbReference type="Proteomes" id="UP001367508">
    <property type="component" value="Unassembled WGS sequence"/>
</dbReference>
<keyword evidence="2" id="KW-1185">Reference proteome</keyword>
<gene>
    <name evidence="1" type="ORF">VNO77_13752</name>
</gene>
<evidence type="ECO:0000313" key="2">
    <source>
        <dbReference type="Proteomes" id="UP001367508"/>
    </source>
</evidence>
<sequence length="82" mass="9210">MKTIVSQTISRDVAGQMLASADLFLVRVKRSLRRSVTNLYDLYVADDLDLHVNRFFRVTSAVASKVLNTPLFSDGLLCFTVE</sequence>
<dbReference type="EMBL" id="JAYMYQ010000003">
    <property type="protein sequence ID" value="KAK7344304.1"/>
    <property type="molecule type" value="Genomic_DNA"/>
</dbReference>
<evidence type="ECO:0000313" key="1">
    <source>
        <dbReference type="EMBL" id="KAK7344304.1"/>
    </source>
</evidence>
<reference evidence="1 2" key="1">
    <citation type="submission" date="2024-01" db="EMBL/GenBank/DDBJ databases">
        <title>The genomes of 5 underutilized Papilionoideae crops provide insights into root nodulation and disease resistanc.</title>
        <authorList>
            <person name="Jiang F."/>
        </authorList>
    </citation>
    <scope>NUCLEOTIDE SEQUENCE [LARGE SCALE GENOMIC DNA]</scope>
    <source>
        <strain evidence="1">LVBAO_FW01</strain>
        <tissue evidence="1">Leaves</tissue>
    </source>
</reference>
<accession>A0AAN9M191</accession>
<dbReference type="AlphaFoldDB" id="A0AAN9M191"/>
<proteinExistence type="predicted"/>
<organism evidence="1 2">
    <name type="scientific">Canavalia gladiata</name>
    <name type="common">Sword bean</name>
    <name type="synonym">Dolichos gladiatus</name>
    <dbReference type="NCBI Taxonomy" id="3824"/>
    <lineage>
        <taxon>Eukaryota</taxon>
        <taxon>Viridiplantae</taxon>
        <taxon>Streptophyta</taxon>
        <taxon>Embryophyta</taxon>
        <taxon>Tracheophyta</taxon>
        <taxon>Spermatophyta</taxon>
        <taxon>Magnoliopsida</taxon>
        <taxon>eudicotyledons</taxon>
        <taxon>Gunneridae</taxon>
        <taxon>Pentapetalae</taxon>
        <taxon>rosids</taxon>
        <taxon>fabids</taxon>
        <taxon>Fabales</taxon>
        <taxon>Fabaceae</taxon>
        <taxon>Papilionoideae</taxon>
        <taxon>50 kb inversion clade</taxon>
        <taxon>NPAAA clade</taxon>
        <taxon>indigoferoid/millettioid clade</taxon>
        <taxon>Phaseoleae</taxon>
        <taxon>Canavalia</taxon>
    </lineage>
</organism>
<comment type="caution">
    <text evidence="1">The sequence shown here is derived from an EMBL/GenBank/DDBJ whole genome shotgun (WGS) entry which is preliminary data.</text>
</comment>
<protein>
    <submittedName>
        <fullName evidence="1">Uncharacterized protein</fullName>
    </submittedName>
</protein>